<proteinExistence type="predicted"/>
<dbReference type="Gene3D" id="3.40.50.880">
    <property type="match status" value="1"/>
</dbReference>
<dbReference type="RefSeq" id="WP_097140709.1">
    <property type="nucleotide sequence ID" value="NZ_OBQD01000009.1"/>
</dbReference>
<dbReference type="InterPro" id="IPR029062">
    <property type="entry name" value="Class_I_gatase-like"/>
</dbReference>
<dbReference type="Proteomes" id="UP000219167">
    <property type="component" value="Unassembled WGS sequence"/>
</dbReference>
<evidence type="ECO:0000259" key="1">
    <source>
        <dbReference type="Pfam" id="PF06283"/>
    </source>
</evidence>
<organism evidence="2 3">
    <name type="scientific">Rhizobium subbaraonis</name>
    <dbReference type="NCBI Taxonomy" id="908946"/>
    <lineage>
        <taxon>Bacteria</taxon>
        <taxon>Pseudomonadati</taxon>
        <taxon>Pseudomonadota</taxon>
        <taxon>Alphaproteobacteria</taxon>
        <taxon>Hyphomicrobiales</taxon>
        <taxon>Rhizobiaceae</taxon>
        <taxon>Rhizobium/Agrobacterium group</taxon>
        <taxon>Rhizobium</taxon>
    </lineage>
</organism>
<dbReference type="InterPro" id="IPR009381">
    <property type="entry name" value="Trehalose_catabolism_ThuA_prok"/>
</dbReference>
<keyword evidence="3" id="KW-1185">Reference proteome</keyword>
<dbReference type="OrthoDB" id="252909at2"/>
<protein>
    <submittedName>
        <fullName evidence="2">Trehalose utilization protein</fullName>
    </submittedName>
</protein>
<dbReference type="SUPFAM" id="SSF52317">
    <property type="entry name" value="Class I glutamine amidotransferase-like"/>
    <property type="match status" value="1"/>
</dbReference>
<dbReference type="AlphaFoldDB" id="A0A285UIX4"/>
<dbReference type="Pfam" id="PF06283">
    <property type="entry name" value="ThuA"/>
    <property type="match status" value="1"/>
</dbReference>
<feature type="domain" description="ThuA-like" evidence="1">
    <location>
        <begin position="13"/>
        <end position="220"/>
    </location>
</feature>
<reference evidence="2 3" key="1">
    <citation type="submission" date="2017-08" db="EMBL/GenBank/DDBJ databases">
        <authorList>
            <person name="de Groot N.N."/>
        </authorList>
    </citation>
    <scope>NUCLEOTIDE SEQUENCE [LARGE SCALE GENOMIC DNA]</scope>
    <source>
        <strain evidence="2 3">JC85</strain>
    </source>
</reference>
<name>A0A285UIX4_9HYPH</name>
<dbReference type="EMBL" id="OBQD01000009">
    <property type="protein sequence ID" value="SOC41830.1"/>
    <property type="molecule type" value="Genomic_DNA"/>
</dbReference>
<evidence type="ECO:0000313" key="2">
    <source>
        <dbReference type="EMBL" id="SOC41830.1"/>
    </source>
</evidence>
<dbReference type="InterPro" id="IPR029010">
    <property type="entry name" value="ThuA-like"/>
</dbReference>
<accession>A0A285UIX4</accession>
<sequence length="261" mass="29389">MAIRTIVWGENIHEQTNDVVRSIYPDGMHAVIAKALNEHPDIEATTATLQEEEHGLPQGRLDQADVLVWWGHKDHGAVSDALVERIAARVWEGMGLVVLHSGHFSKIFKRLMGTPCALKWREAGERERVWVVNPRHPIAAGLPEHFVLENEEMYGEAFSVPEPLETVFISWFAGGEVFRSGMTWRRGAGNIFYFRPGHETYPTYHDATVQAVLRNGVTWAYNPQARYDAIHDAPNVPVESALEPISERGPRLHQAGEAGYR</sequence>
<dbReference type="PIRSF" id="PIRSF030013">
    <property type="entry name" value="ThuA"/>
    <property type="match status" value="1"/>
</dbReference>
<gene>
    <name evidence="2" type="ORF">SAMN05892877_109116</name>
</gene>
<evidence type="ECO:0000313" key="3">
    <source>
        <dbReference type="Proteomes" id="UP000219167"/>
    </source>
</evidence>